<dbReference type="EMBL" id="NAFK01000165">
    <property type="protein sequence ID" value="OSJ27017.1"/>
    <property type="molecule type" value="Genomic_DNA"/>
</dbReference>
<name>A0ABX3X0Q7_9BRAD</name>
<evidence type="ECO:0000313" key="2">
    <source>
        <dbReference type="Proteomes" id="UP000193884"/>
    </source>
</evidence>
<gene>
    <name evidence="1" type="ORF">BST63_19695</name>
</gene>
<evidence type="ECO:0000313" key="1">
    <source>
        <dbReference type="EMBL" id="OSJ27017.1"/>
    </source>
</evidence>
<protein>
    <submittedName>
        <fullName evidence="1">Uncharacterized protein</fullName>
    </submittedName>
</protein>
<dbReference type="Proteomes" id="UP000193884">
    <property type="component" value="Unassembled WGS sequence"/>
</dbReference>
<keyword evidence="2" id="KW-1185">Reference proteome</keyword>
<reference evidence="1 2" key="1">
    <citation type="submission" date="2017-03" db="EMBL/GenBank/DDBJ databases">
        <title>Whole genome sequences of fourteen strains of Bradyrhizobium canariense and one strain of Bradyrhizobium japonicum isolated from Lupinus (Papilionoideae: Genisteae) species in Algeria.</title>
        <authorList>
            <person name="Crovadore J."/>
            <person name="Chekireb D."/>
            <person name="Brachmann A."/>
            <person name="Chablais R."/>
            <person name="Cochard B."/>
            <person name="Lefort F."/>
        </authorList>
    </citation>
    <scope>NUCLEOTIDE SEQUENCE [LARGE SCALE GENOMIC DNA]</scope>
    <source>
        <strain evidence="1 2">UBMAN05</strain>
    </source>
</reference>
<accession>A0ABX3X0Q7</accession>
<organism evidence="1 2">
    <name type="scientific">Bradyrhizobium canariense</name>
    <dbReference type="NCBI Taxonomy" id="255045"/>
    <lineage>
        <taxon>Bacteria</taxon>
        <taxon>Pseudomonadati</taxon>
        <taxon>Pseudomonadota</taxon>
        <taxon>Alphaproteobacteria</taxon>
        <taxon>Hyphomicrobiales</taxon>
        <taxon>Nitrobacteraceae</taxon>
        <taxon>Bradyrhizobium</taxon>
    </lineage>
</organism>
<comment type="caution">
    <text evidence="1">The sequence shown here is derived from an EMBL/GenBank/DDBJ whole genome shotgun (WGS) entry which is preliminary data.</text>
</comment>
<sequence>MPLVGLEEVTAEMIFELVVAAVVDHQRFEFLGPDLLLTSGGSTRLSNDDVRKRARIECPEKAASSRPAATIGLRDPRDGSVGLGADGAVSIDFAEDGPDRAAIGRKAGNLASIVKESCL</sequence>
<proteinExistence type="predicted"/>